<keyword evidence="1" id="KW-1133">Transmembrane helix</keyword>
<reference evidence="2 3" key="1">
    <citation type="submission" date="2016-09" db="EMBL/GenBank/DDBJ databases">
        <title>Complete genome sequence of Actinomyces hongkongensis HKU8.</title>
        <authorList>
            <person name="Gao Y.-X."/>
            <person name="Zhou Y.-Y."/>
            <person name="Xie Y."/>
            <person name="Wang M."/>
            <person name="Wang S.-J."/>
            <person name="Shen S.-G."/>
        </authorList>
    </citation>
    <scope>NUCLEOTIDE SEQUENCE [LARGE SCALE GENOMIC DNA]</scope>
    <source>
        <strain evidence="2 3">HKU8</strain>
    </source>
</reference>
<keyword evidence="3" id="KW-1185">Reference proteome</keyword>
<gene>
    <name evidence="2" type="ORF">BH719_07295</name>
</gene>
<name>A0A1D8B3G4_9ACTO</name>
<keyword evidence="1" id="KW-0812">Transmembrane</keyword>
<dbReference type="Proteomes" id="UP000095214">
    <property type="component" value="Chromosome"/>
</dbReference>
<organism evidence="2 3">
    <name type="scientific">Pauljensenia hongkongensis</name>
    <dbReference type="NCBI Taxonomy" id="178339"/>
    <lineage>
        <taxon>Bacteria</taxon>
        <taxon>Bacillati</taxon>
        <taxon>Actinomycetota</taxon>
        <taxon>Actinomycetes</taxon>
        <taxon>Actinomycetales</taxon>
        <taxon>Actinomycetaceae</taxon>
        <taxon>Pauljensenia</taxon>
    </lineage>
</organism>
<proteinExistence type="predicted"/>
<dbReference type="EMBL" id="CP017298">
    <property type="protein sequence ID" value="AOS47672.1"/>
    <property type="molecule type" value="Genomic_DNA"/>
</dbReference>
<accession>A0A1D8B3G4</accession>
<evidence type="ECO:0000313" key="2">
    <source>
        <dbReference type="EMBL" id="AOS47672.1"/>
    </source>
</evidence>
<protein>
    <submittedName>
        <fullName evidence="2">Uncharacterized protein</fullName>
    </submittedName>
</protein>
<feature type="transmembrane region" description="Helical" evidence="1">
    <location>
        <begin position="358"/>
        <end position="379"/>
    </location>
</feature>
<dbReference type="KEGG" id="phon:BH719_07295"/>
<feature type="transmembrane region" description="Helical" evidence="1">
    <location>
        <begin position="331"/>
        <end position="352"/>
    </location>
</feature>
<keyword evidence="1" id="KW-0472">Membrane</keyword>
<evidence type="ECO:0000313" key="3">
    <source>
        <dbReference type="Proteomes" id="UP000095214"/>
    </source>
</evidence>
<dbReference type="AlphaFoldDB" id="A0A1D8B3G4"/>
<dbReference type="STRING" id="178339.BH719_07295"/>
<sequence>MGRVGGGDLARYDGGRRGAARVVLAEGGVEGDGVRVHDHYCAGGGGGGASHASAGRASEAPPRGFPALLIRATVGAAAWNTVGEGMIGVERPSDWSVLGFDCDPVPGDPVAVRAGAVSWTALADQISHCAQSLRALEAGASRGADSVAALLEARDEIVDQVGIMEARYRQAGAALEEYAVVLDRAQSESLQAWYAARDAQGELDAAVGRSESFTRSAQDAGVAGDDEEQARCTRLAGAAEADAACARGRIAAQQQIVTAAVEQRDAAAVRAMGLIAAAKDADGVADSWWDDWGRTVVKWMTALAEAVGAITGVLALVFGWIPILGQAVSGVFLTISVILGTVAAIGYTALWLAGDEELLTVLVSVALALVGLGALKGAARLGTAMCKGMLKHVEFLARAKGAASSVLGKVGLRALLRPGGVPAILRYRFRNAMVGQLGEESMLVGLWPKVRYAMSEYAQAVTRNTRVPDLTIRLFGNMRLGEVKFIRDFSPVKRLCEQMADYSAIAARDAGDGLVHIFRPEFYTDPKTVSKFMEWATGKDVGIHNLAFHSLEEYVGLRAATEINVTCQFGQGVNHYFSGWGG</sequence>
<evidence type="ECO:0000256" key="1">
    <source>
        <dbReference type="SAM" id="Phobius"/>
    </source>
</evidence>
<feature type="transmembrane region" description="Helical" evidence="1">
    <location>
        <begin position="299"/>
        <end position="324"/>
    </location>
</feature>